<feature type="domain" description="C2H2-type" evidence="7">
    <location>
        <begin position="580"/>
        <end position="608"/>
    </location>
</feature>
<protein>
    <recommendedName>
        <fullName evidence="7">C2H2-type domain-containing protein</fullName>
    </recommendedName>
</protein>
<feature type="region of interest" description="Disordered" evidence="6">
    <location>
        <begin position="25"/>
        <end position="54"/>
    </location>
</feature>
<keyword evidence="1" id="KW-0479">Metal-binding</keyword>
<name>A0ABP1R354_9HEXA</name>
<dbReference type="PROSITE" id="PS50157">
    <property type="entry name" value="ZINC_FINGER_C2H2_2"/>
    <property type="match status" value="9"/>
</dbReference>
<feature type="region of interest" description="Disordered" evidence="6">
    <location>
        <begin position="284"/>
        <end position="357"/>
    </location>
</feature>
<organism evidence="8 9">
    <name type="scientific">Orchesella dallaii</name>
    <dbReference type="NCBI Taxonomy" id="48710"/>
    <lineage>
        <taxon>Eukaryota</taxon>
        <taxon>Metazoa</taxon>
        <taxon>Ecdysozoa</taxon>
        <taxon>Arthropoda</taxon>
        <taxon>Hexapoda</taxon>
        <taxon>Collembola</taxon>
        <taxon>Entomobryomorpha</taxon>
        <taxon>Entomobryoidea</taxon>
        <taxon>Orchesellidae</taxon>
        <taxon>Orchesellinae</taxon>
        <taxon>Orchesella</taxon>
    </lineage>
</organism>
<evidence type="ECO:0000313" key="8">
    <source>
        <dbReference type="EMBL" id="CAL8118667.1"/>
    </source>
</evidence>
<dbReference type="InterPro" id="IPR036236">
    <property type="entry name" value="Znf_C2H2_sf"/>
</dbReference>
<feature type="domain" description="C2H2-type" evidence="7">
    <location>
        <begin position="745"/>
        <end position="769"/>
    </location>
</feature>
<dbReference type="PANTHER" id="PTHR24409:SF295">
    <property type="entry name" value="AZ2-RELATED"/>
    <property type="match status" value="1"/>
</dbReference>
<feature type="domain" description="C2H2-type" evidence="7">
    <location>
        <begin position="362"/>
        <end position="390"/>
    </location>
</feature>
<evidence type="ECO:0000256" key="4">
    <source>
        <dbReference type="ARBA" id="ARBA00022833"/>
    </source>
</evidence>
<dbReference type="Pfam" id="PF00096">
    <property type="entry name" value="zf-C2H2"/>
    <property type="match status" value="3"/>
</dbReference>
<evidence type="ECO:0000256" key="3">
    <source>
        <dbReference type="ARBA" id="ARBA00022771"/>
    </source>
</evidence>
<feature type="domain" description="C2H2-type" evidence="7">
    <location>
        <begin position="517"/>
        <end position="544"/>
    </location>
</feature>
<accession>A0ABP1R354</accession>
<dbReference type="EMBL" id="CAXLJM020000057">
    <property type="protein sequence ID" value="CAL8118667.1"/>
    <property type="molecule type" value="Genomic_DNA"/>
</dbReference>
<feature type="domain" description="C2H2-type" evidence="7">
    <location>
        <begin position="608"/>
        <end position="631"/>
    </location>
</feature>
<evidence type="ECO:0000259" key="7">
    <source>
        <dbReference type="PROSITE" id="PS50157"/>
    </source>
</evidence>
<feature type="domain" description="C2H2-type" evidence="7">
    <location>
        <begin position="426"/>
        <end position="455"/>
    </location>
</feature>
<evidence type="ECO:0000256" key="5">
    <source>
        <dbReference type="PROSITE-ProRule" id="PRU00042"/>
    </source>
</evidence>
<feature type="domain" description="C2H2-type" evidence="7">
    <location>
        <begin position="636"/>
        <end position="664"/>
    </location>
</feature>
<keyword evidence="3 5" id="KW-0863">Zinc-finger</keyword>
<evidence type="ECO:0000256" key="1">
    <source>
        <dbReference type="ARBA" id="ARBA00022723"/>
    </source>
</evidence>
<evidence type="ECO:0000256" key="6">
    <source>
        <dbReference type="SAM" id="MobiDB-lite"/>
    </source>
</evidence>
<gene>
    <name evidence="8" type="ORF">ODALV1_LOCUS18237</name>
</gene>
<feature type="compositionally biased region" description="Basic and acidic residues" evidence="6">
    <location>
        <begin position="25"/>
        <end position="34"/>
    </location>
</feature>
<evidence type="ECO:0000313" key="9">
    <source>
        <dbReference type="Proteomes" id="UP001642540"/>
    </source>
</evidence>
<dbReference type="PANTHER" id="PTHR24409">
    <property type="entry name" value="ZINC FINGER PROTEIN 142"/>
    <property type="match status" value="1"/>
</dbReference>
<comment type="caution">
    <text evidence="8">The sequence shown here is derived from an EMBL/GenBank/DDBJ whole genome shotgun (WGS) entry which is preliminary data.</text>
</comment>
<dbReference type="SMART" id="SM00355">
    <property type="entry name" value="ZnF_C2H2"/>
    <property type="match status" value="13"/>
</dbReference>
<keyword evidence="2" id="KW-0677">Repeat</keyword>
<sequence length="769" mass="87958">MGRKKSLTSQKVCFTCLRQFEISEKDKSKDDRCQQKRPKSRKRKLGQTVPTNSEENQNEVFKKFVSFIRRYLGVTSEQSSILNLEERNGKKTKNLKDVKYSPFCDTCVEVIGNICDLYHELCAVQLRLSSRLGDLGELINYSKRKGMPDKQRKTNLKHLAEQLCTKEFSIVDELRCVIASKCESKGLGVCPGLCLNRILPSSSQPATEDIARNDVGTFVKMETDEAPLDDDRLNDWLHQDSDNNGLAKPALSADESFLFLSNGKDGSTKQEYIITESVGQRDIPCQATAEKTERDEKDDIKESGSEYCPSESGSDSEIGENEDVSTKPRKKREKRIKLEAITAKKPPRKRKYEPGADSDTPVCCNLCGAMFNTTSLLASHLNQKHETEKGDIKCCFCWMSFTFEQTYNAHLRLKHKRANETMEELFKCDSTECGLSFGDLTGLNEHLMVHTDSDKIHHCSVCNHGFISKSFMNYHELVHTRPVRGLITCPQCQKVVHGLQNFMDHFNFKHGEKLELYKCPKCDQKLSSERVLNWHLKWHKKKEESDPEAEVNVVICKSCGKKCKDKEELEAHNKIQHPPKICSECGAQFKNKELLRRHMTSEHTTRKYTCSICGEVFHFIKRYDKHMQNVHNVTGFQCSICNKTFTFRHSLTHHMKILHADNKETHLCQQCGDTFTSSSYLTEHIARKHFSEEQAENDGRHACPYCEKRFIRIFHVQKHMAKCEKNPHPGSEATGVGSQLLTQSIICDQCGKAFTSTGMLRVHARRVHS</sequence>
<keyword evidence="9" id="KW-1185">Reference proteome</keyword>
<dbReference type="PROSITE" id="PS00028">
    <property type="entry name" value="ZINC_FINGER_C2H2_1"/>
    <property type="match status" value="9"/>
</dbReference>
<evidence type="ECO:0000256" key="2">
    <source>
        <dbReference type="ARBA" id="ARBA00022737"/>
    </source>
</evidence>
<dbReference type="Proteomes" id="UP001642540">
    <property type="component" value="Unassembled WGS sequence"/>
</dbReference>
<feature type="domain" description="C2H2-type" evidence="7">
    <location>
        <begin position="457"/>
        <end position="484"/>
    </location>
</feature>
<feature type="compositionally biased region" description="Basic and acidic residues" evidence="6">
    <location>
        <begin position="290"/>
        <end position="304"/>
    </location>
</feature>
<keyword evidence="4" id="KW-0862">Zinc</keyword>
<dbReference type="Gene3D" id="3.30.160.60">
    <property type="entry name" value="Classic Zinc Finger"/>
    <property type="match status" value="7"/>
</dbReference>
<dbReference type="InterPro" id="IPR013087">
    <property type="entry name" value="Znf_C2H2_type"/>
</dbReference>
<reference evidence="8 9" key="1">
    <citation type="submission" date="2024-08" db="EMBL/GenBank/DDBJ databases">
        <authorList>
            <person name="Cucini C."/>
            <person name="Frati F."/>
        </authorList>
    </citation>
    <scope>NUCLEOTIDE SEQUENCE [LARGE SCALE GENOMIC DNA]</scope>
</reference>
<feature type="compositionally biased region" description="Basic residues" evidence="6">
    <location>
        <begin position="35"/>
        <end position="45"/>
    </location>
</feature>
<proteinExistence type="predicted"/>
<feature type="domain" description="C2H2-type" evidence="7">
    <location>
        <begin position="666"/>
        <end position="694"/>
    </location>
</feature>
<dbReference type="SUPFAM" id="SSF57667">
    <property type="entry name" value="beta-beta-alpha zinc fingers"/>
    <property type="match status" value="5"/>
</dbReference>